<dbReference type="EMBL" id="JAUSWH010000005">
    <property type="protein sequence ID" value="MDQ0455575.1"/>
    <property type="molecule type" value="Genomic_DNA"/>
</dbReference>
<dbReference type="RefSeq" id="WP_307157776.1">
    <property type="nucleotide sequence ID" value="NZ_JAUSWH010000005.1"/>
</dbReference>
<keyword evidence="4" id="KW-1185">Reference proteome</keyword>
<name>A0ABU0IBI4_9HYPH</name>
<feature type="compositionally biased region" description="Polar residues" evidence="1">
    <location>
        <begin position="1"/>
        <end position="17"/>
    </location>
</feature>
<feature type="domain" description="BON" evidence="2">
    <location>
        <begin position="56"/>
        <end position="124"/>
    </location>
</feature>
<evidence type="ECO:0000313" key="3">
    <source>
        <dbReference type="EMBL" id="MDQ0455575.1"/>
    </source>
</evidence>
<comment type="caution">
    <text evidence="3">The sequence shown here is derived from an EMBL/GenBank/DDBJ whole genome shotgun (WGS) entry which is preliminary data.</text>
</comment>
<dbReference type="InterPro" id="IPR051686">
    <property type="entry name" value="Lipoprotein_DolP"/>
</dbReference>
<evidence type="ECO:0000256" key="1">
    <source>
        <dbReference type="SAM" id="MobiDB-lite"/>
    </source>
</evidence>
<proteinExistence type="predicted"/>
<dbReference type="PROSITE" id="PS50914">
    <property type="entry name" value="BON"/>
    <property type="match status" value="1"/>
</dbReference>
<feature type="region of interest" description="Disordered" evidence="1">
    <location>
        <begin position="1"/>
        <end position="58"/>
    </location>
</feature>
<sequence length="134" mass="15044">MKHQQPTPGRPGETSQWPRWEGPDENKPSGYLQGEADIFSDQHDHRGKGPRNYRRSDDRLIEELNERLTEATRLDATHVSAVVENGVATLEGQVESRAAKREAEDIALSIRGIEDCMNRLKVQPAGDQEPSRSS</sequence>
<dbReference type="PANTHER" id="PTHR34606:SF15">
    <property type="entry name" value="BON DOMAIN-CONTAINING PROTEIN"/>
    <property type="match status" value="1"/>
</dbReference>
<gene>
    <name evidence="3" type="ORF">QO005_001915</name>
</gene>
<dbReference type="Pfam" id="PF04972">
    <property type="entry name" value="BON"/>
    <property type="match status" value="1"/>
</dbReference>
<evidence type="ECO:0000259" key="2">
    <source>
        <dbReference type="PROSITE" id="PS50914"/>
    </source>
</evidence>
<dbReference type="PANTHER" id="PTHR34606">
    <property type="entry name" value="BON DOMAIN-CONTAINING PROTEIN"/>
    <property type="match status" value="1"/>
</dbReference>
<organism evidence="3 4">
    <name type="scientific">Rhizobium paknamense</name>
    <dbReference type="NCBI Taxonomy" id="1206817"/>
    <lineage>
        <taxon>Bacteria</taxon>
        <taxon>Pseudomonadati</taxon>
        <taxon>Pseudomonadota</taxon>
        <taxon>Alphaproteobacteria</taxon>
        <taxon>Hyphomicrobiales</taxon>
        <taxon>Rhizobiaceae</taxon>
        <taxon>Rhizobium/Agrobacterium group</taxon>
        <taxon>Rhizobium</taxon>
    </lineage>
</organism>
<protein>
    <submittedName>
        <fullName evidence="3">Osmotically-inducible protein OsmY</fullName>
    </submittedName>
</protein>
<accession>A0ABU0IBI4</accession>
<dbReference type="Gene3D" id="3.30.1340.30">
    <property type="match status" value="1"/>
</dbReference>
<dbReference type="Proteomes" id="UP001235269">
    <property type="component" value="Unassembled WGS sequence"/>
</dbReference>
<dbReference type="InterPro" id="IPR007055">
    <property type="entry name" value="BON_dom"/>
</dbReference>
<evidence type="ECO:0000313" key="4">
    <source>
        <dbReference type="Proteomes" id="UP001235269"/>
    </source>
</evidence>
<reference evidence="3 4" key="1">
    <citation type="submission" date="2023-07" db="EMBL/GenBank/DDBJ databases">
        <title>Genomic Encyclopedia of Type Strains, Phase IV (KMG-IV): sequencing the most valuable type-strain genomes for metagenomic binning, comparative biology and taxonomic classification.</title>
        <authorList>
            <person name="Goeker M."/>
        </authorList>
    </citation>
    <scope>NUCLEOTIDE SEQUENCE [LARGE SCALE GENOMIC DNA]</scope>
    <source>
        <strain evidence="3 4">DSM 100301</strain>
    </source>
</reference>